<keyword evidence="1" id="KW-1133">Transmembrane helix</keyword>
<dbReference type="GO" id="GO:0016020">
    <property type="term" value="C:membrane"/>
    <property type="evidence" value="ECO:0007669"/>
    <property type="project" value="InterPro"/>
</dbReference>
<evidence type="ECO:0000313" key="3">
    <source>
        <dbReference type="Proteomes" id="UP000474957"/>
    </source>
</evidence>
<dbReference type="RefSeq" id="WP_154444103.1">
    <property type="nucleotide sequence ID" value="NZ_WIND01000001.1"/>
</dbReference>
<dbReference type="Proteomes" id="UP000474957">
    <property type="component" value="Unassembled WGS sequence"/>
</dbReference>
<dbReference type="Pfam" id="PF02325">
    <property type="entry name" value="CCB3_YggT"/>
    <property type="match status" value="1"/>
</dbReference>
<keyword evidence="1" id="KW-0472">Membrane</keyword>
<feature type="transmembrane region" description="Helical" evidence="1">
    <location>
        <begin position="7"/>
        <end position="29"/>
    </location>
</feature>
<evidence type="ECO:0000256" key="1">
    <source>
        <dbReference type="SAM" id="Phobius"/>
    </source>
</evidence>
<accession>A0A6L5YVF9</accession>
<evidence type="ECO:0000313" key="2">
    <source>
        <dbReference type="EMBL" id="MSU88238.1"/>
    </source>
</evidence>
<feature type="transmembrane region" description="Helical" evidence="1">
    <location>
        <begin position="71"/>
        <end position="87"/>
    </location>
</feature>
<keyword evidence="3" id="KW-1185">Reference proteome</keyword>
<keyword evidence="1" id="KW-0812">Transmembrane</keyword>
<dbReference type="AlphaFoldDB" id="A0A6L5YVF9"/>
<comment type="caution">
    <text evidence="2">The sequence shown here is derived from an EMBL/GenBank/DDBJ whole genome shotgun (WGS) entry which is preliminary data.</text>
</comment>
<dbReference type="InterPro" id="IPR003425">
    <property type="entry name" value="CCB3/YggT"/>
</dbReference>
<protein>
    <submittedName>
        <fullName evidence="2">YggT family protein</fullName>
    </submittedName>
</protein>
<proteinExistence type="predicted"/>
<sequence>MTSLGQILLLVLDIVWFLVLAQVIISWLVSFEVLNLRQPLVYQFWSGLNRLLEPIYRPIRSVLPQMSGLDITPLIVIVAIYALRIVIAQNFF</sequence>
<organism evidence="2 3">
    <name type="scientific">Halovulum marinum</name>
    <dbReference type="NCBI Taxonomy" id="2662447"/>
    <lineage>
        <taxon>Bacteria</taxon>
        <taxon>Pseudomonadati</taxon>
        <taxon>Pseudomonadota</taxon>
        <taxon>Alphaproteobacteria</taxon>
        <taxon>Rhodobacterales</taxon>
        <taxon>Paracoccaceae</taxon>
        <taxon>Halovulum</taxon>
    </lineage>
</organism>
<dbReference type="EMBL" id="WIND01000001">
    <property type="protein sequence ID" value="MSU88238.1"/>
    <property type="molecule type" value="Genomic_DNA"/>
</dbReference>
<reference evidence="2 3" key="1">
    <citation type="submission" date="2019-10" db="EMBL/GenBank/DDBJ databases">
        <title>Cognatihalovulum marinum gen. nov. sp. nov., a new member of the family Rhodobacteraceae isolated from deep seawater of the Northwest Indian Ocean.</title>
        <authorList>
            <person name="Ruan C."/>
            <person name="Wang J."/>
            <person name="Zheng X."/>
            <person name="Song L."/>
            <person name="Zhu Y."/>
            <person name="Huang Y."/>
            <person name="Lu Z."/>
            <person name="Du W."/>
            <person name="Huang L."/>
            <person name="Dai X."/>
        </authorList>
    </citation>
    <scope>NUCLEOTIDE SEQUENCE [LARGE SCALE GENOMIC DNA]</scope>
    <source>
        <strain evidence="2 3">2CG4</strain>
    </source>
</reference>
<name>A0A6L5YVF9_9RHOB</name>
<gene>
    <name evidence="2" type="ORF">GE300_01235</name>
</gene>